<evidence type="ECO:0000313" key="9">
    <source>
        <dbReference type="EMBL" id="MZR13678.1"/>
    </source>
</evidence>
<dbReference type="EMBL" id="WTUX01000013">
    <property type="protein sequence ID" value="MZR13678.1"/>
    <property type="molecule type" value="Genomic_DNA"/>
</dbReference>
<comment type="function">
    <text evidence="7">Part of the tripartite ATP-independent periplasmic (TRAP) transport system.</text>
</comment>
<evidence type="ECO:0000256" key="5">
    <source>
        <dbReference type="ARBA" id="ARBA00022989"/>
    </source>
</evidence>
<sequence length="166" mass="17990">MALNLVATVWILLLLIMINLDVFSLNVVGRPIVGVKEAVGVSIAGIVFLQLAETLRSGRHIRSDMFLVRMKMTRPRVGQSLEAIYSLTGAVLMGFIVWYAIPILTTAYNGSYYVGTPGVFTIPTWPVLSLVVLGAVMTHLQFIVQSVTAVAKALSAQPETGKVEKS</sequence>
<feature type="domain" description="Tripartite ATP-independent periplasmic transporters DctQ component" evidence="8">
    <location>
        <begin position="15"/>
        <end position="150"/>
    </location>
</feature>
<comment type="subcellular location">
    <subcellularLocation>
        <location evidence="7">Cell inner membrane</location>
        <topology evidence="7">Multi-pass membrane protein</topology>
    </subcellularLocation>
    <subcellularLocation>
        <location evidence="1">Cell membrane</location>
        <topology evidence="1">Multi-pass membrane protein</topology>
    </subcellularLocation>
</comment>
<evidence type="ECO:0000256" key="6">
    <source>
        <dbReference type="ARBA" id="ARBA00023136"/>
    </source>
</evidence>
<gene>
    <name evidence="9" type="ORF">GQE99_11690</name>
</gene>
<comment type="caution">
    <text evidence="9">The sequence shown here is derived from an EMBL/GenBank/DDBJ whole genome shotgun (WGS) entry which is preliminary data.</text>
</comment>
<name>A0A845M5I0_9RHOB</name>
<keyword evidence="7" id="KW-0997">Cell inner membrane</keyword>
<evidence type="ECO:0000256" key="7">
    <source>
        <dbReference type="RuleBase" id="RU369079"/>
    </source>
</evidence>
<comment type="subunit">
    <text evidence="7">The complex comprises the extracytoplasmic solute receptor protein and the two transmembrane proteins.</text>
</comment>
<dbReference type="Pfam" id="PF04290">
    <property type="entry name" value="DctQ"/>
    <property type="match status" value="1"/>
</dbReference>
<dbReference type="InterPro" id="IPR055348">
    <property type="entry name" value="DctQ"/>
</dbReference>
<evidence type="ECO:0000256" key="3">
    <source>
        <dbReference type="ARBA" id="ARBA00022475"/>
    </source>
</evidence>
<dbReference type="RefSeq" id="WP_161351815.1">
    <property type="nucleotide sequence ID" value="NZ_WTUX01000013.1"/>
</dbReference>
<feature type="transmembrane region" description="Helical" evidence="7">
    <location>
        <begin position="83"/>
        <end position="104"/>
    </location>
</feature>
<evidence type="ECO:0000259" key="8">
    <source>
        <dbReference type="Pfam" id="PF04290"/>
    </source>
</evidence>
<keyword evidence="4 7" id="KW-0812">Transmembrane</keyword>
<keyword evidence="2 7" id="KW-0813">Transport</keyword>
<dbReference type="Proteomes" id="UP000467322">
    <property type="component" value="Unassembled WGS sequence"/>
</dbReference>
<evidence type="ECO:0000256" key="4">
    <source>
        <dbReference type="ARBA" id="ARBA00022692"/>
    </source>
</evidence>
<comment type="similarity">
    <text evidence="7">Belongs to the TRAP transporter small permease family.</text>
</comment>
<evidence type="ECO:0000256" key="2">
    <source>
        <dbReference type="ARBA" id="ARBA00022448"/>
    </source>
</evidence>
<reference evidence="9 10" key="1">
    <citation type="submission" date="2019-12" db="EMBL/GenBank/DDBJ databases">
        <title>Maritimibacter sp. nov. sp. isolated from sea sand.</title>
        <authorList>
            <person name="Kim J."/>
            <person name="Jeong S.E."/>
            <person name="Jung H.S."/>
            <person name="Jeon C.O."/>
        </authorList>
    </citation>
    <scope>NUCLEOTIDE SEQUENCE [LARGE SCALE GENOMIC DNA]</scope>
    <source>
        <strain evidence="9 10">DP07</strain>
    </source>
</reference>
<proteinExistence type="inferred from homology"/>
<organism evidence="9 10">
    <name type="scientific">Maritimibacter harenae</name>
    <dbReference type="NCBI Taxonomy" id="2606218"/>
    <lineage>
        <taxon>Bacteria</taxon>
        <taxon>Pseudomonadati</taxon>
        <taxon>Pseudomonadota</taxon>
        <taxon>Alphaproteobacteria</taxon>
        <taxon>Rhodobacterales</taxon>
        <taxon>Roseobacteraceae</taxon>
        <taxon>Maritimibacter</taxon>
    </lineage>
</organism>
<dbReference type="GO" id="GO:0005886">
    <property type="term" value="C:plasma membrane"/>
    <property type="evidence" value="ECO:0007669"/>
    <property type="project" value="UniProtKB-SubCell"/>
</dbReference>
<dbReference type="GO" id="GO:0022857">
    <property type="term" value="F:transmembrane transporter activity"/>
    <property type="evidence" value="ECO:0007669"/>
    <property type="project" value="UniProtKB-UniRule"/>
</dbReference>
<keyword evidence="5 7" id="KW-1133">Transmembrane helix</keyword>
<evidence type="ECO:0000256" key="1">
    <source>
        <dbReference type="ARBA" id="ARBA00004651"/>
    </source>
</evidence>
<comment type="caution">
    <text evidence="7">Lacks conserved residue(s) required for the propagation of feature annotation.</text>
</comment>
<keyword evidence="3" id="KW-1003">Cell membrane</keyword>
<accession>A0A845M5I0</accession>
<feature type="transmembrane region" description="Helical" evidence="7">
    <location>
        <begin position="124"/>
        <end position="144"/>
    </location>
</feature>
<protein>
    <recommendedName>
        <fullName evidence="7">TRAP transporter small permease protein</fullName>
    </recommendedName>
</protein>
<keyword evidence="6 7" id="KW-0472">Membrane</keyword>
<evidence type="ECO:0000313" key="10">
    <source>
        <dbReference type="Proteomes" id="UP000467322"/>
    </source>
</evidence>
<keyword evidence="10" id="KW-1185">Reference proteome</keyword>
<dbReference type="AlphaFoldDB" id="A0A845M5I0"/>